<evidence type="ECO:0008006" key="5">
    <source>
        <dbReference type="Google" id="ProtNLM"/>
    </source>
</evidence>
<dbReference type="InterPro" id="IPR038235">
    <property type="entry name" value="RGI1_sf"/>
</dbReference>
<dbReference type="GO" id="GO:0071944">
    <property type="term" value="C:cell periphery"/>
    <property type="evidence" value="ECO:0007669"/>
    <property type="project" value="EnsemblFungi"/>
</dbReference>
<accession>G0WAM8</accession>
<sequence length="161" mass="19223">MGKKDKGPKMTTVTTKDGEQVKVFEELDDFERYLKSEFEDTTRFDNMHLKLNYYPPFVMHHSHDDPDKIKDTDNSHNKKFVRHLHQHVEKHLLKDIKEAVNHPDLKWHDKSKDESFEKIVWHYAEDTEYNKKPFKMEVNVACNHLDAMVEVDYRTVPITPA</sequence>
<dbReference type="HOGENOM" id="CLU_118207_0_0_1"/>
<dbReference type="GO" id="GO:0006112">
    <property type="term" value="P:energy reserve metabolic process"/>
    <property type="evidence" value="ECO:0007669"/>
    <property type="project" value="EnsemblFungi"/>
</dbReference>
<dbReference type="Pfam" id="PF10843">
    <property type="entry name" value="RGI1"/>
    <property type="match status" value="1"/>
</dbReference>
<dbReference type="RefSeq" id="XP_003670544.1">
    <property type="nucleotide sequence ID" value="XM_003670496.1"/>
</dbReference>
<keyword evidence="4" id="KW-1185">Reference proteome</keyword>
<dbReference type="OrthoDB" id="4082176at2759"/>
<name>G0WAM8_NAUDC</name>
<dbReference type="OMA" id="ANHYNAM"/>
<dbReference type="Proteomes" id="UP000000689">
    <property type="component" value="Chromosome 5"/>
</dbReference>
<reference evidence="3 4" key="1">
    <citation type="journal article" date="2011" name="Proc. Natl. Acad. Sci. U.S.A.">
        <title>Evolutionary erosion of yeast sex chromosomes by mating-type switching accidents.</title>
        <authorList>
            <person name="Gordon J.L."/>
            <person name="Armisen D."/>
            <person name="Proux-Wera E."/>
            <person name="Oheigeartaigh S.S."/>
            <person name="Byrne K.P."/>
            <person name="Wolfe K.H."/>
        </authorList>
    </citation>
    <scope>NUCLEOTIDE SEQUENCE [LARGE SCALE GENOMIC DNA]</scope>
    <source>
        <strain evidence="4">ATCC 10597 / BCRC 20456 / CBS 421 / NBRC 0211 / NRRL Y-12639</strain>
    </source>
</reference>
<dbReference type="Gene3D" id="3.40.1000.40">
    <property type="entry name" value="Respiratory growth induced protein 1"/>
    <property type="match status" value="1"/>
</dbReference>
<evidence type="ECO:0000313" key="4">
    <source>
        <dbReference type="Proteomes" id="UP000000689"/>
    </source>
</evidence>
<dbReference type="GeneID" id="11499050"/>
<proteinExistence type="inferred from homology"/>
<comment type="function">
    <text evidence="1">Involved in the control of energetic metabolism and significantly contribute to cell fitness, especially under respiratory growth conditions.</text>
</comment>
<dbReference type="KEGG" id="ndi:NDAI_0E04840"/>
<dbReference type="AlphaFoldDB" id="G0WAM8"/>
<evidence type="ECO:0000256" key="2">
    <source>
        <dbReference type="ARBA" id="ARBA00009268"/>
    </source>
</evidence>
<gene>
    <name evidence="3" type="primary">NDAI0E04840</name>
    <name evidence="3" type="ordered locus">NDAI_0E04840</name>
</gene>
<protein>
    <recommendedName>
        <fullName evidence="5">Respiratory growth induced protein 1</fullName>
    </recommendedName>
</protein>
<comment type="similarity">
    <text evidence="2">Belongs to the RGI1 family.</text>
</comment>
<dbReference type="InterPro" id="IPR022554">
    <property type="entry name" value="RGI1"/>
</dbReference>
<evidence type="ECO:0000256" key="1">
    <source>
        <dbReference type="ARBA" id="ARBA00003033"/>
    </source>
</evidence>
<evidence type="ECO:0000313" key="3">
    <source>
        <dbReference type="EMBL" id="CCD25301.1"/>
    </source>
</evidence>
<dbReference type="EMBL" id="HE580271">
    <property type="protein sequence ID" value="CCD25301.1"/>
    <property type="molecule type" value="Genomic_DNA"/>
</dbReference>
<dbReference type="eggNOG" id="ENOG502RZ9F">
    <property type="taxonomic scope" value="Eukaryota"/>
</dbReference>
<organism evidence="3 4">
    <name type="scientific">Naumovozyma dairenensis (strain ATCC 10597 / BCRC 20456 / CBS 421 / NBRC 0211 / NRRL Y-12639)</name>
    <name type="common">Saccharomyces dairenensis</name>
    <dbReference type="NCBI Taxonomy" id="1071378"/>
    <lineage>
        <taxon>Eukaryota</taxon>
        <taxon>Fungi</taxon>
        <taxon>Dikarya</taxon>
        <taxon>Ascomycota</taxon>
        <taxon>Saccharomycotina</taxon>
        <taxon>Saccharomycetes</taxon>
        <taxon>Saccharomycetales</taxon>
        <taxon>Saccharomycetaceae</taxon>
        <taxon>Naumovozyma</taxon>
    </lineage>
</organism>